<sequence>MGQMFNPLDFVYIAEFLEESKVDKKEAKNRTIIGRYYYASFLFLRGILKENLKNYNSKEAKEFLYLIELSNSHKIILDFLNVLKKEDGKFRRVYNALSILRDLRNASDYELESPARVKSIKEMVDFNDDYYVELSKNKYKIIVNSKSDVENILKDRSKIDKILRKI</sequence>
<comment type="caution">
    <text evidence="1">The sequence shown here is derived from an EMBL/GenBank/DDBJ whole genome shotgun (WGS) entry which is preliminary data.</text>
</comment>
<organism evidence="1 2">
    <name type="scientific">Methanocaldococcus jannaschii</name>
    <dbReference type="NCBI Taxonomy" id="2190"/>
    <lineage>
        <taxon>Archaea</taxon>
        <taxon>Methanobacteriati</taxon>
        <taxon>Methanobacteriota</taxon>
        <taxon>Methanomada group</taxon>
        <taxon>Methanococci</taxon>
        <taxon>Methanococcales</taxon>
        <taxon>Methanocaldococcaceae</taxon>
        <taxon>Methanocaldococcus</taxon>
    </lineage>
</organism>
<dbReference type="EMBL" id="DUJR01000016">
    <property type="protein sequence ID" value="HII59582.1"/>
    <property type="molecule type" value="Genomic_DNA"/>
</dbReference>
<name>A0A832SVM5_9EURY</name>
<reference evidence="1" key="1">
    <citation type="journal article" date="2020" name="bioRxiv">
        <title>A rank-normalized archaeal taxonomy based on genome phylogeny resolves widespread incomplete and uneven classifications.</title>
        <authorList>
            <person name="Rinke C."/>
            <person name="Chuvochina M."/>
            <person name="Mussig A.J."/>
            <person name="Chaumeil P.-A."/>
            <person name="Waite D.W."/>
            <person name="Whitman W.B."/>
            <person name="Parks D.H."/>
            <person name="Hugenholtz P."/>
        </authorList>
    </citation>
    <scope>NUCLEOTIDE SEQUENCE</scope>
    <source>
        <strain evidence="1">UBA8849</strain>
    </source>
</reference>
<protein>
    <recommendedName>
        <fullName evidence="3">HEPN domain-containing protein</fullName>
    </recommendedName>
</protein>
<dbReference type="Proteomes" id="UP000645676">
    <property type="component" value="Unassembled WGS sequence"/>
</dbReference>
<evidence type="ECO:0008006" key="3">
    <source>
        <dbReference type="Google" id="ProtNLM"/>
    </source>
</evidence>
<dbReference type="AlphaFoldDB" id="A0A832SVM5"/>
<gene>
    <name evidence="1" type="ORF">HA335_03225</name>
</gene>
<accession>A0A832SVM5</accession>
<dbReference type="SMR" id="A0A832SVM5"/>
<evidence type="ECO:0000313" key="1">
    <source>
        <dbReference type="EMBL" id="HII59582.1"/>
    </source>
</evidence>
<proteinExistence type="predicted"/>
<dbReference type="OMA" id="RYYYASF"/>
<dbReference type="Gene3D" id="1.20.120.330">
    <property type="entry name" value="Nucleotidyltransferases domain 2"/>
    <property type="match status" value="1"/>
</dbReference>
<evidence type="ECO:0000313" key="2">
    <source>
        <dbReference type="Proteomes" id="UP000645676"/>
    </source>
</evidence>